<dbReference type="EMBL" id="HBFX01010284">
    <property type="protein sequence ID" value="CAD8951575.1"/>
    <property type="molecule type" value="Transcribed_RNA"/>
</dbReference>
<dbReference type="PANTHER" id="PTHR32060">
    <property type="entry name" value="TAIL-SPECIFIC PROTEASE"/>
    <property type="match status" value="1"/>
</dbReference>
<organism evidence="3">
    <name type="scientific">Hemiselmis andersenii</name>
    <name type="common">Cryptophyte alga</name>
    <dbReference type="NCBI Taxonomy" id="464988"/>
    <lineage>
        <taxon>Eukaryota</taxon>
        <taxon>Cryptophyceae</taxon>
        <taxon>Cryptomonadales</taxon>
        <taxon>Hemiselmidaceae</taxon>
        <taxon>Hemiselmis</taxon>
    </lineage>
</organism>
<dbReference type="AlphaFoldDB" id="A0A6U4MPL4"/>
<evidence type="ECO:0000256" key="1">
    <source>
        <dbReference type="SAM" id="Coils"/>
    </source>
</evidence>
<evidence type="ECO:0000259" key="2">
    <source>
        <dbReference type="PROSITE" id="PS50106"/>
    </source>
</evidence>
<dbReference type="GO" id="GO:0004175">
    <property type="term" value="F:endopeptidase activity"/>
    <property type="evidence" value="ECO:0007669"/>
    <property type="project" value="TreeGrafter"/>
</dbReference>
<dbReference type="CDD" id="cd06782">
    <property type="entry name" value="cpPDZ_CPP-like"/>
    <property type="match status" value="1"/>
</dbReference>
<protein>
    <recommendedName>
        <fullName evidence="2">PDZ domain-containing protein</fullName>
    </recommendedName>
</protein>
<sequence length="208" mass="22091">MATEEIVGIGAVLEPTPSGPLQVTRLVPGGPAQLQGGINVGDLLTMVDGVDVRNMDLSKVAPLIRGQVGTTVTLGVLRPGSTETAPVMLARQPTARLATAGATGKPGTASSIMSGASDGLAFDEAFPKQTLDKLRQLRVTLEQERIAVAKEREQSAKLQQTLEAQVDKLESRCRQLLEAMEQADGQGVRIMQCGHAFKVTWCAQCDMR</sequence>
<dbReference type="Gene3D" id="2.30.42.10">
    <property type="match status" value="1"/>
</dbReference>
<dbReference type="SMART" id="SM00228">
    <property type="entry name" value="PDZ"/>
    <property type="match status" value="1"/>
</dbReference>
<gene>
    <name evidence="3" type="ORF">HAND00432_LOCUS6110</name>
</gene>
<feature type="domain" description="PDZ" evidence="2">
    <location>
        <begin position="1"/>
        <end position="65"/>
    </location>
</feature>
<feature type="coiled-coil region" evidence="1">
    <location>
        <begin position="131"/>
        <end position="186"/>
    </location>
</feature>
<accession>A0A6U4MPL4</accession>
<proteinExistence type="predicted"/>
<dbReference type="CDD" id="cd14686">
    <property type="entry name" value="bZIP"/>
    <property type="match status" value="1"/>
</dbReference>
<dbReference type="PANTHER" id="PTHR32060:SF22">
    <property type="entry name" value="CARBOXYL-TERMINAL-PROCESSING PEPTIDASE 3, CHLOROPLASTIC"/>
    <property type="match status" value="1"/>
</dbReference>
<name>A0A6U4MPL4_HEMAN</name>
<evidence type="ECO:0000313" key="3">
    <source>
        <dbReference type="EMBL" id="CAD8951575.1"/>
    </source>
</evidence>
<reference evidence="3" key="1">
    <citation type="submission" date="2021-01" db="EMBL/GenBank/DDBJ databases">
        <authorList>
            <person name="Corre E."/>
            <person name="Pelletier E."/>
            <person name="Niang G."/>
            <person name="Scheremetjew M."/>
            <person name="Finn R."/>
            <person name="Kale V."/>
            <person name="Holt S."/>
            <person name="Cochrane G."/>
            <person name="Meng A."/>
            <person name="Brown T."/>
            <person name="Cohen L."/>
        </authorList>
    </citation>
    <scope>NUCLEOTIDE SEQUENCE</scope>
    <source>
        <strain evidence="3">CCMP644</strain>
    </source>
</reference>
<dbReference type="Pfam" id="PF17820">
    <property type="entry name" value="PDZ_6"/>
    <property type="match status" value="1"/>
</dbReference>
<dbReference type="InterPro" id="IPR036034">
    <property type="entry name" value="PDZ_sf"/>
</dbReference>
<keyword evidence="1" id="KW-0175">Coiled coil</keyword>
<dbReference type="InterPro" id="IPR001478">
    <property type="entry name" value="PDZ"/>
</dbReference>
<dbReference type="InterPro" id="IPR041489">
    <property type="entry name" value="PDZ_6"/>
</dbReference>
<dbReference type="PROSITE" id="PS50106">
    <property type="entry name" value="PDZ"/>
    <property type="match status" value="1"/>
</dbReference>
<dbReference type="SUPFAM" id="SSF50156">
    <property type="entry name" value="PDZ domain-like"/>
    <property type="match status" value="1"/>
</dbReference>